<protein>
    <submittedName>
        <fullName evidence="2">27 kDa hemolymph glycoprotein</fullName>
    </submittedName>
</protein>
<gene>
    <name evidence="2" type="ORF">Fcan01_23449</name>
</gene>
<accession>A0A226DAJ4</accession>
<feature type="signal peptide" evidence="1">
    <location>
        <begin position="1"/>
        <end position="25"/>
    </location>
</feature>
<dbReference type="PANTHER" id="PTHR20997:SF2">
    <property type="entry name" value="EG:BACR42I17.2 PROTEIN-RELATED"/>
    <property type="match status" value="1"/>
</dbReference>
<keyword evidence="1" id="KW-0732">Signal</keyword>
<reference evidence="2 3" key="1">
    <citation type="submission" date="2015-12" db="EMBL/GenBank/DDBJ databases">
        <title>The genome of Folsomia candida.</title>
        <authorList>
            <person name="Faddeeva A."/>
            <person name="Derks M.F."/>
            <person name="Anvar Y."/>
            <person name="Smit S."/>
            <person name="Van Straalen N."/>
            <person name="Roelofs D."/>
        </authorList>
    </citation>
    <scope>NUCLEOTIDE SEQUENCE [LARGE SCALE GENOMIC DNA]</scope>
    <source>
        <strain evidence="2 3">VU population</strain>
        <tissue evidence="2">Whole body</tissue>
    </source>
</reference>
<dbReference type="Proteomes" id="UP000198287">
    <property type="component" value="Unassembled WGS sequence"/>
</dbReference>
<organism evidence="2 3">
    <name type="scientific">Folsomia candida</name>
    <name type="common">Springtail</name>
    <dbReference type="NCBI Taxonomy" id="158441"/>
    <lineage>
        <taxon>Eukaryota</taxon>
        <taxon>Metazoa</taxon>
        <taxon>Ecdysozoa</taxon>
        <taxon>Arthropoda</taxon>
        <taxon>Hexapoda</taxon>
        <taxon>Collembola</taxon>
        <taxon>Entomobryomorpha</taxon>
        <taxon>Isotomoidea</taxon>
        <taxon>Isotomidae</taxon>
        <taxon>Proisotominae</taxon>
        <taxon>Folsomia</taxon>
    </lineage>
</organism>
<dbReference type="PANTHER" id="PTHR20997">
    <property type="entry name" value="EG:BACR42I17.2 PROTEIN-RELATED"/>
    <property type="match status" value="1"/>
</dbReference>
<comment type="caution">
    <text evidence="2">The sequence shown here is derived from an EMBL/GenBank/DDBJ whole genome shotgun (WGS) entry which is preliminary data.</text>
</comment>
<dbReference type="OMA" id="HHLEQCS"/>
<evidence type="ECO:0000256" key="1">
    <source>
        <dbReference type="SAM" id="SignalP"/>
    </source>
</evidence>
<dbReference type="AlphaFoldDB" id="A0A226DAJ4"/>
<dbReference type="InterPro" id="IPR009832">
    <property type="entry name" value="DUF1397"/>
</dbReference>
<keyword evidence="3" id="KW-1185">Reference proteome</keyword>
<dbReference type="Pfam" id="PF07165">
    <property type="entry name" value="DUF1397"/>
    <property type="match status" value="1"/>
</dbReference>
<dbReference type="EMBL" id="LNIX01000028">
    <property type="protein sequence ID" value="OXA41747.1"/>
    <property type="molecule type" value="Genomic_DNA"/>
</dbReference>
<evidence type="ECO:0000313" key="3">
    <source>
        <dbReference type="Proteomes" id="UP000198287"/>
    </source>
</evidence>
<sequence length="296" mass="32447">MNPPTVKQTAILVATLLGLCTLVFAAVDVDAEINRLQTQFKNMKPPPELIGNLLQQIQSHCKNQRKIDQASLNNASKCVEQYMNETQLIDDVKKAVPDGKLDDVFRGMCLKWPKIRGCLKEFFVIIEDCWQKGDKVTKIVDESVKFFCGDDNDGGRIALFLAEGGFECLEKHGDGVKKCMADINEFEDIPEDPSQIKIPDPNNLAVTTDEICEKMEELATCTGKELKKCRDTTPENLVTSMLHFSSGQIGCNIKPVQTSNQRAGSVSASGSGSFSSEINTLVGWIVTSAVVAGVVL</sequence>
<feature type="chain" id="PRO_5012240233" evidence="1">
    <location>
        <begin position="26"/>
        <end position="296"/>
    </location>
</feature>
<proteinExistence type="predicted"/>
<evidence type="ECO:0000313" key="2">
    <source>
        <dbReference type="EMBL" id="OXA41747.1"/>
    </source>
</evidence>
<dbReference type="OrthoDB" id="6512861at2759"/>
<dbReference type="STRING" id="158441.A0A226DAJ4"/>
<name>A0A226DAJ4_FOLCA</name>